<accession>G8TVA0</accession>
<gene>
    <name evidence="1" type="ordered locus">Sulac_1240</name>
</gene>
<dbReference type="Proteomes" id="UP000005439">
    <property type="component" value="Chromosome"/>
</dbReference>
<proteinExistence type="predicted"/>
<reference evidence="1 2" key="2">
    <citation type="journal article" date="2012" name="Stand. Genomic Sci.">
        <title>Complete genome sequence of the moderately thermophilic mineral-sulfide-oxidizing firmicute Sulfobacillus acidophilus type strain (NAL(T)).</title>
        <authorList>
            <person name="Anderson I."/>
            <person name="Chertkov O."/>
            <person name="Chen A."/>
            <person name="Saunders E."/>
            <person name="Lapidus A."/>
            <person name="Nolan M."/>
            <person name="Lucas S."/>
            <person name="Hammon N."/>
            <person name="Deshpande S."/>
            <person name="Cheng J.F."/>
            <person name="Han C."/>
            <person name="Tapia R."/>
            <person name="Goodwin L.A."/>
            <person name="Pitluck S."/>
            <person name="Liolios K."/>
            <person name="Pagani I."/>
            <person name="Ivanova N."/>
            <person name="Mikhailova N."/>
            <person name="Pati A."/>
            <person name="Palaniappan K."/>
            <person name="Land M."/>
            <person name="Pan C."/>
            <person name="Rohde M."/>
            <person name="Pukall R."/>
            <person name="Goker M."/>
            <person name="Detter J.C."/>
            <person name="Woyke T."/>
            <person name="Bristow J."/>
            <person name="Eisen J.A."/>
            <person name="Markowitz V."/>
            <person name="Hugenholtz P."/>
            <person name="Kyrpides N.C."/>
            <person name="Klenk H.P."/>
            <person name="Mavromatis K."/>
        </authorList>
    </citation>
    <scope>NUCLEOTIDE SEQUENCE [LARGE SCALE GENOMIC DNA]</scope>
    <source>
        <strain evidence="2">ATCC 700253 / DSM 10332 / NAL</strain>
    </source>
</reference>
<reference evidence="2" key="1">
    <citation type="submission" date="2011-12" db="EMBL/GenBank/DDBJ databases">
        <title>The complete genome of chromosome of Sulfobacillus acidophilus DSM 10332.</title>
        <authorList>
            <person name="Lucas S."/>
            <person name="Han J."/>
            <person name="Lapidus A."/>
            <person name="Bruce D."/>
            <person name="Goodwin L."/>
            <person name="Pitluck S."/>
            <person name="Peters L."/>
            <person name="Kyrpides N."/>
            <person name="Mavromatis K."/>
            <person name="Ivanova N."/>
            <person name="Mikhailova N."/>
            <person name="Chertkov O."/>
            <person name="Saunders E."/>
            <person name="Detter J.C."/>
            <person name="Tapia R."/>
            <person name="Han C."/>
            <person name="Land M."/>
            <person name="Hauser L."/>
            <person name="Markowitz V."/>
            <person name="Cheng J.-F."/>
            <person name="Hugenholtz P."/>
            <person name="Woyke T."/>
            <person name="Wu D."/>
            <person name="Pukall R."/>
            <person name="Gehrich-Schroeter G."/>
            <person name="Schneider S."/>
            <person name="Klenk H.-P."/>
            <person name="Eisen J.A."/>
        </authorList>
    </citation>
    <scope>NUCLEOTIDE SEQUENCE [LARGE SCALE GENOMIC DNA]</scope>
    <source>
        <strain evidence="2">ATCC 700253 / DSM 10332 / NAL</strain>
    </source>
</reference>
<name>G8TVA0_SULAD</name>
<protein>
    <submittedName>
        <fullName evidence="1">Uncharacterized protein</fullName>
    </submittedName>
</protein>
<dbReference type="HOGENOM" id="CLU_1916004_0_0_9"/>
<evidence type="ECO:0000313" key="1">
    <source>
        <dbReference type="EMBL" id="AEW04740.1"/>
    </source>
</evidence>
<dbReference type="AlphaFoldDB" id="G8TVA0"/>
<evidence type="ECO:0000313" key="2">
    <source>
        <dbReference type="Proteomes" id="UP000005439"/>
    </source>
</evidence>
<dbReference type="PATRIC" id="fig|679936.5.peg.1298"/>
<dbReference type="KEGG" id="sap:Sulac_1240"/>
<keyword evidence="2" id="KW-1185">Reference proteome</keyword>
<dbReference type="STRING" id="679936.Sulac_1240"/>
<organism evidence="1 2">
    <name type="scientific">Sulfobacillus acidophilus (strain ATCC 700253 / DSM 10332 / NAL)</name>
    <dbReference type="NCBI Taxonomy" id="679936"/>
    <lineage>
        <taxon>Bacteria</taxon>
        <taxon>Bacillati</taxon>
        <taxon>Bacillota</taxon>
        <taxon>Clostridia</taxon>
        <taxon>Eubacteriales</taxon>
        <taxon>Clostridiales Family XVII. Incertae Sedis</taxon>
        <taxon>Sulfobacillus</taxon>
    </lineage>
</organism>
<dbReference type="EMBL" id="CP003179">
    <property type="protein sequence ID" value="AEW04740.1"/>
    <property type="molecule type" value="Genomic_DNA"/>
</dbReference>
<sequence length="132" mass="15523">MTYIPTTLAQAWTDALAGHASPRIVLGNFLDDWRRVSQPENRHRLIRDPIADTDDEELHRWGAFLAATVEYLTVRDGVPTPPWVFEDRWVLPEPWFLLSYWKMRAWQLAATPPPWKRRRIFGGDERMLIGRV</sequence>